<dbReference type="GO" id="GO:0005524">
    <property type="term" value="F:ATP binding"/>
    <property type="evidence" value="ECO:0007669"/>
    <property type="project" value="UniProtKB-UniRule"/>
</dbReference>
<keyword evidence="13" id="KW-0829">Tyrosine-protein kinase</keyword>
<dbReference type="InterPro" id="IPR050940">
    <property type="entry name" value="Actin_reg-Ser/Thr_kinase"/>
</dbReference>
<dbReference type="RefSeq" id="XP_018009256.1">
    <property type="nucleotide sequence ID" value="XM_018153767.1"/>
</dbReference>
<reference evidence="22" key="1">
    <citation type="submission" date="2025-08" db="UniProtKB">
        <authorList>
            <consortium name="RefSeq"/>
        </authorList>
    </citation>
    <scope>IDENTIFICATION</scope>
    <source>
        <tissue evidence="22">Whole organism</tissue>
    </source>
</reference>
<keyword evidence="7" id="KW-0808">Transferase</keyword>
<proteinExistence type="inferred from homology"/>
<feature type="compositionally biased region" description="Low complexity" evidence="19">
    <location>
        <begin position="490"/>
        <end position="500"/>
    </location>
</feature>
<dbReference type="Pfam" id="PF07714">
    <property type="entry name" value="PK_Tyr_Ser-Thr"/>
    <property type="match status" value="1"/>
</dbReference>
<dbReference type="GeneID" id="108666835"/>
<comment type="catalytic activity">
    <reaction evidence="15">
        <text>L-seryl-[protein] + ATP = O-phospho-L-seryl-[protein] + ADP + H(+)</text>
        <dbReference type="Rhea" id="RHEA:17989"/>
        <dbReference type="Rhea" id="RHEA-COMP:9863"/>
        <dbReference type="Rhea" id="RHEA-COMP:11604"/>
        <dbReference type="ChEBI" id="CHEBI:15378"/>
        <dbReference type="ChEBI" id="CHEBI:29999"/>
        <dbReference type="ChEBI" id="CHEBI:30616"/>
        <dbReference type="ChEBI" id="CHEBI:83421"/>
        <dbReference type="ChEBI" id="CHEBI:456216"/>
        <dbReference type="EC" id="2.7.12.1"/>
    </reaction>
</comment>
<dbReference type="OMA" id="YVHEQEN"/>
<dbReference type="PROSITE" id="PS00107">
    <property type="entry name" value="PROTEIN_KINASE_ATP"/>
    <property type="match status" value="1"/>
</dbReference>
<evidence type="ECO:0000256" key="2">
    <source>
        <dbReference type="ARBA" id="ARBA00001946"/>
    </source>
</evidence>
<dbReference type="CTD" id="42289"/>
<feature type="region of interest" description="Disordered" evidence="19">
    <location>
        <begin position="715"/>
        <end position="748"/>
    </location>
</feature>
<comment type="cofactor">
    <cofactor evidence="2">
        <name>Mg(2+)</name>
        <dbReference type="ChEBI" id="CHEBI:18420"/>
    </cofactor>
</comment>
<evidence type="ECO:0000256" key="18">
    <source>
        <dbReference type="PROSITE-ProRule" id="PRU10141"/>
    </source>
</evidence>
<dbReference type="FunFam" id="3.30.200.20:FF:000134">
    <property type="entry name" value="Dual specificity testis-specific protein kinase 2"/>
    <property type="match status" value="1"/>
</dbReference>
<evidence type="ECO:0000256" key="6">
    <source>
        <dbReference type="ARBA" id="ARBA00022553"/>
    </source>
</evidence>
<dbReference type="InterPro" id="IPR011009">
    <property type="entry name" value="Kinase-like_dom_sf"/>
</dbReference>
<dbReference type="GO" id="GO:0046872">
    <property type="term" value="F:metal ion binding"/>
    <property type="evidence" value="ECO:0007669"/>
    <property type="project" value="UniProtKB-KW"/>
</dbReference>
<feature type="region of interest" description="Disordered" evidence="19">
    <location>
        <begin position="478"/>
        <end position="503"/>
    </location>
</feature>
<evidence type="ECO:0000256" key="16">
    <source>
        <dbReference type="ARBA" id="ARBA00049308"/>
    </source>
</evidence>
<dbReference type="GO" id="GO:0005634">
    <property type="term" value="C:nucleus"/>
    <property type="evidence" value="ECO:0007669"/>
    <property type="project" value="TreeGrafter"/>
</dbReference>
<dbReference type="GO" id="GO:0004713">
    <property type="term" value="F:protein tyrosine kinase activity"/>
    <property type="evidence" value="ECO:0007669"/>
    <property type="project" value="UniProtKB-KW"/>
</dbReference>
<keyword evidence="8" id="KW-0479">Metal-binding</keyword>
<keyword evidence="11 18" id="KW-0067">ATP-binding</keyword>
<evidence type="ECO:0000313" key="21">
    <source>
        <dbReference type="Proteomes" id="UP000694843"/>
    </source>
</evidence>
<keyword evidence="10" id="KW-0418">Kinase</keyword>
<dbReference type="PROSITE" id="PS00109">
    <property type="entry name" value="PROTEIN_KINASE_TYR"/>
    <property type="match status" value="1"/>
</dbReference>
<feature type="compositionally biased region" description="Low complexity" evidence="19">
    <location>
        <begin position="575"/>
        <end position="588"/>
    </location>
</feature>
<feature type="binding site" evidence="18">
    <location>
        <position position="207"/>
    </location>
    <ligand>
        <name>ATP</name>
        <dbReference type="ChEBI" id="CHEBI:30616"/>
    </ligand>
</feature>
<dbReference type="PANTHER" id="PTHR46485">
    <property type="entry name" value="LIM DOMAIN KINASE 1"/>
    <property type="match status" value="1"/>
</dbReference>
<evidence type="ECO:0000313" key="22">
    <source>
        <dbReference type="RefSeq" id="XP_018009256.1"/>
    </source>
</evidence>
<dbReference type="FunFam" id="1.10.510.10:FF:000202">
    <property type="entry name" value="Dual specificity testis-specific protein kinase 2"/>
    <property type="match status" value="1"/>
</dbReference>
<gene>
    <name evidence="22" type="primary">LOC108666835</name>
</gene>
<dbReference type="Gene3D" id="3.30.200.20">
    <property type="entry name" value="Phosphorylase Kinase, domain 1"/>
    <property type="match status" value="1"/>
</dbReference>
<evidence type="ECO:0000256" key="14">
    <source>
        <dbReference type="ARBA" id="ARBA00023211"/>
    </source>
</evidence>
<dbReference type="AlphaFoldDB" id="A0A8B7N5X9"/>
<protein>
    <recommendedName>
        <fullName evidence="4">dual-specificity kinase</fullName>
        <ecNumber evidence="4">2.7.12.1</ecNumber>
    </recommendedName>
</protein>
<evidence type="ECO:0000256" key="11">
    <source>
        <dbReference type="ARBA" id="ARBA00022840"/>
    </source>
</evidence>
<evidence type="ECO:0000256" key="15">
    <source>
        <dbReference type="ARBA" id="ARBA00049003"/>
    </source>
</evidence>
<comment type="cofactor">
    <cofactor evidence="1">
        <name>Mn(2+)</name>
        <dbReference type="ChEBI" id="CHEBI:29035"/>
    </cofactor>
</comment>
<keyword evidence="12" id="KW-0460">Magnesium</keyword>
<dbReference type="KEGG" id="hazt:108666835"/>
<dbReference type="PROSITE" id="PS50011">
    <property type="entry name" value="PROTEIN_KINASE_DOM"/>
    <property type="match status" value="1"/>
</dbReference>
<dbReference type="SUPFAM" id="SSF56112">
    <property type="entry name" value="Protein kinase-like (PK-like)"/>
    <property type="match status" value="1"/>
</dbReference>
<dbReference type="Gene3D" id="1.10.510.10">
    <property type="entry name" value="Transferase(Phosphotransferase) domain 1"/>
    <property type="match status" value="1"/>
</dbReference>
<keyword evidence="6" id="KW-0597">Phosphoprotein</keyword>
<dbReference type="InterPro" id="IPR000719">
    <property type="entry name" value="Prot_kinase_dom"/>
</dbReference>
<evidence type="ECO:0000256" key="3">
    <source>
        <dbReference type="ARBA" id="ARBA00005843"/>
    </source>
</evidence>
<dbReference type="OrthoDB" id="20134at2759"/>
<feature type="domain" description="Protein kinase" evidence="20">
    <location>
        <begin position="178"/>
        <end position="436"/>
    </location>
</feature>
<comment type="similarity">
    <text evidence="3">Belongs to the protein kinase superfamily. TKL Ser/Thr protein kinase family.</text>
</comment>
<evidence type="ECO:0000256" key="12">
    <source>
        <dbReference type="ARBA" id="ARBA00022842"/>
    </source>
</evidence>
<organism evidence="21 22">
    <name type="scientific">Hyalella azteca</name>
    <name type="common">Amphipod</name>
    <dbReference type="NCBI Taxonomy" id="294128"/>
    <lineage>
        <taxon>Eukaryota</taxon>
        <taxon>Metazoa</taxon>
        <taxon>Ecdysozoa</taxon>
        <taxon>Arthropoda</taxon>
        <taxon>Crustacea</taxon>
        <taxon>Multicrustacea</taxon>
        <taxon>Malacostraca</taxon>
        <taxon>Eumalacostraca</taxon>
        <taxon>Peracarida</taxon>
        <taxon>Amphipoda</taxon>
        <taxon>Senticaudata</taxon>
        <taxon>Talitrida</taxon>
        <taxon>Talitroidea</taxon>
        <taxon>Hyalellidae</taxon>
        <taxon>Hyalella</taxon>
    </lineage>
</organism>
<evidence type="ECO:0000256" key="9">
    <source>
        <dbReference type="ARBA" id="ARBA00022741"/>
    </source>
</evidence>
<keyword evidence="21" id="KW-1185">Reference proteome</keyword>
<sequence length="790" mass="86650">MQRGGTCSKVAVTLGERGMCGRPMSWSSASSWRVPLPITTLPLCGSVVTDTSSKFTSHTSTSLMESSCEEEASPENELCGDFNGFLIKEVQGCTNIATENSKKLKAKISLDESKLGTNSNTEGYFESENFTRSDVISRTPSDSTPRLPRSGGYRSALARSSSYQALHSALARLYRLDDFSTERIGQGFFSEVYKVRHRVTGDIMVLKMNKLVSNRHNMLREVQLMNRLHHPNILAYHGVCIHEGQVHALTEYISGGPLDVILQDRAVEVSWLARVSLAADIARGMAYLHAQGVFHRDLTSKNVLVKETGCVGRKRWEAIVADFGLAASIPKDKSVRMRQVGSPYWMAPEVIRGEWYDHRADVFSFGIILCEMIARCEADPDVLPRTNNFGVHYLAFSRMCPNDCPPYLLQMAFQCCQIDPNTRFSFEELTKNFEWLLNKFMGHRASSAMRKQKVCHRRSLSDDCLMLGRSSNGDDANYSSCSGGQGSGGASAVPSSTAAAEMGRTPQEVVERMGAADPYFTPSTATVNPFTGVKLPAPSRLTVGDGARFCHSLPDPLPGRRGTHNGQQSSSSHLSRVVTAAASSSTRAPLHHHGSHTSLSHMHESPARCSLLLRQEGGSGGGCVPHMPHLTGAIKRRGSGESGFFSVGDMERTGTPDQWLSYSTLSCASVACEDEERSWVTDSSEDLCGQEEHDTHEPDIKAIVEFFENGYGSLRSGPLMGPRSSRLSPRSPASPPHLHGRSAAGRQFSSSKIGLRSLSSRRDTFRVKDRPKMYITAGTVRAKRDIFEAK</sequence>
<dbReference type="Proteomes" id="UP000694843">
    <property type="component" value="Unplaced"/>
</dbReference>
<feature type="compositionally biased region" description="Polar residues" evidence="19">
    <location>
        <begin position="564"/>
        <end position="574"/>
    </location>
</feature>
<dbReference type="InterPro" id="IPR017441">
    <property type="entry name" value="Protein_kinase_ATP_BS"/>
</dbReference>
<feature type="region of interest" description="Disordered" evidence="19">
    <location>
        <begin position="552"/>
        <end position="603"/>
    </location>
</feature>
<dbReference type="InterPro" id="IPR001245">
    <property type="entry name" value="Ser-Thr/Tyr_kinase_cat_dom"/>
</dbReference>
<keyword evidence="9 18" id="KW-0547">Nucleotide-binding</keyword>
<evidence type="ECO:0000256" key="7">
    <source>
        <dbReference type="ARBA" id="ARBA00022679"/>
    </source>
</evidence>
<dbReference type="EC" id="2.7.12.1" evidence="4"/>
<evidence type="ECO:0000256" key="13">
    <source>
        <dbReference type="ARBA" id="ARBA00023137"/>
    </source>
</evidence>
<feature type="compositionally biased region" description="Low complexity" evidence="19">
    <location>
        <begin position="722"/>
        <end position="731"/>
    </location>
</feature>
<evidence type="ECO:0000256" key="1">
    <source>
        <dbReference type="ARBA" id="ARBA00001936"/>
    </source>
</evidence>
<dbReference type="PRINTS" id="PR00109">
    <property type="entry name" value="TYRKINASE"/>
</dbReference>
<dbReference type="PANTHER" id="PTHR46485:SF5">
    <property type="entry name" value="CENTER DIVIDER, ISOFORM A"/>
    <property type="match status" value="1"/>
</dbReference>
<accession>A0A8B7N5X9</accession>
<name>A0A8B7N5X9_HYAAZ</name>
<comment type="catalytic activity">
    <reaction evidence="17">
        <text>L-tyrosyl-[protein] + ATP = O-phospho-L-tyrosyl-[protein] + ADP + H(+)</text>
        <dbReference type="Rhea" id="RHEA:10596"/>
        <dbReference type="Rhea" id="RHEA-COMP:10136"/>
        <dbReference type="Rhea" id="RHEA-COMP:20101"/>
        <dbReference type="ChEBI" id="CHEBI:15378"/>
        <dbReference type="ChEBI" id="CHEBI:30616"/>
        <dbReference type="ChEBI" id="CHEBI:46858"/>
        <dbReference type="ChEBI" id="CHEBI:61978"/>
        <dbReference type="ChEBI" id="CHEBI:456216"/>
        <dbReference type="EC" id="2.7.12.1"/>
    </reaction>
</comment>
<evidence type="ECO:0000256" key="10">
    <source>
        <dbReference type="ARBA" id="ARBA00022777"/>
    </source>
</evidence>
<evidence type="ECO:0000256" key="17">
    <source>
        <dbReference type="ARBA" id="ARBA00051680"/>
    </source>
</evidence>
<evidence type="ECO:0000259" key="20">
    <source>
        <dbReference type="PROSITE" id="PS50011"/>
    </source>
</evidence>
<evidence type="ECO:0000256" key="8">
    <source>
        <dbReference type="ARBA" id="ARBA00022723"/>
    </source>
</evidence>
<evidence type="ECO:0000256" key="4">
    <source>
        <dbReference type="ARBA" id="ARBA00013203"/>
    </source>
</evidence>
<keyword evidence="5" id="KW-0723">Serine/threonine-protein kinase</keyword>
<evidence type="ECO:0000256" key="19">
    <source>
        <dbReference type="SAM" id="MobiDB-lite"/>
    </source>
</evidence>
<dbReference type="InterPro" id="IPR008266">
    <property type="entry name" value="Tyr_kinase_AS"/>
</dbReference>
<dbReference type="GO" id="GO:0004712">
    <property type="term" value="F:protein serine/threonine/tyrosine kinase activity"/>
    <property type="evidence" value="ECO:0007669"/>
    <property type="project" value="UniProtKB-EC"/>
</dbReference>
<dbReference type="GO" id="GO:0005737">
    <property type="term" value="C:cytoplasm"/>
    <property type="evidence" value="ECO:0007669"/>
    <property type="project" value="TreeGrafter"/>
</dbReference>
<dbReference type="GO" id="GO:0004674">
    <property type="term" value="F:protein serine/threonine kinase activity"/>
    <property type="evidence" value="ECO:0007669"/>
    <property type="project" value="UniProtKB-KW"/>
</dbReference>
<keyword evidence="14" id="KW-0464">Manganese</keyword>
<comment type="catalytic activity">
    <reaction evidence="16">
        <text>L-threonyl-[protein] + ATP = O-phospho-L-threonyl-[protein] + ADP + H(+)</text>
        <dbReference type="Rhea" id="RHEA:46608"/>
        <dbReference type="Rhea" id="RHEA-COMP:11060"/>
        <dbReference type="Rhea" id="RHEA-COMP:11605"/>
        <dbReference type="ChEBI" id="CHEBI:15378"/>
        <dbReference type="ChEBI" id="CHEBI:30013"/>
        <dbReference type="ChEBI" id="CHEBI:30616"/>
        <dbReference type="ChEBI" id="CHEBI:61977"/>
        <dbReference type="ChEBI" id="CHEBI:456216"/>
        <dbReference type="EC" id="2.7.12.1"/>
    </reaction>
</comment>
<evidence type="ECO:0000256" key="5">
    <source>
        <dbReference type="ARBA" id="ARBA00022527"/>
    </source>
</evidence>
<dbReference type="GO" id="GO:0030036">
    <property type="term" value="P:actin cytoskeleton organization"/>
    <property type="evidence" value="ECO:0007669"/>
    <property type="project" value="TreeGrafter"/>
</dbReference>